<evidence type="ECO:0000256" key="1">
    <source>
        <dbReference type="ARBA" id="ARBA00004123"/>
    </source>
</evidence>
<evidence type="ECO:0000256" key="11">
    <source>
        <dbReference type="RuleBase" id="RU271113"/>
    </source>
</evidence>
<keyword evidence="7 11" id="KW-0156">Chromatin regulator</keyword>
<evidence type="ECO:0000256" key="7">
    <source>
        <dbReference type="ARBA" id="ARBA00022853"/>
    </source>
</evidence>
<dbReference type="Proteomes" id="UP001498398">
    <property type="component" value="Unassembled WGS sequence"/>
</dbReference>
<dbReference type="InterPro" id="IPR025789">
    <property type="entry name" value="DOT1_dom"/>
</dbReference>
<dbReference type="InterPro" id="IPR030445">
    <property type="entry name" value="H3-K79_meTrfase"/>
</dbReference>
<dbReference type="GO" id="GO:0140999">
    <property type="term" value="F:histone H3K4 trimethyltransferase activity"/>
    <property type="evidence" value="ECO:0007669"/>
    <property type="project" value="UniProtKB-EC"/>
</dbReference>
<sequence>MTSSELELRLNSPRQQKLDHTFNALQSQADFARYEQDLAKPRAPKKSNAQKQREYRARKKQQNSAIPKQLVVIQSQPSTVTEPSRTNHSLTTLQPLRYCILTPYDIWSIYRHLQRYRYRAAEGDTTGTVTSAFDLVKNCLDRYKPFFPDEPADQPFPFTTISIVYPGSNFTEDFPMCLPRRKLDYNPVTDFQETLKTLYSTIEVDDIEERKHNLESLDLAIERRNRLPLLEASRFICIKLSSSKLLASTNDLYKQVVRQAYDRCVKPSLSKIKAYKSFSNEVYGELLPELVEEIVYSQCALDSSSIVVDLGCGVGNIISQISVMKGCFAYGIEIRASTAEVARNLVQESSSRSRLWGITTGEMIVDQGDLRSHPYTRDLLHKADLIVQTAYLSSTCLTVACADNFYDSKPRNLQSFMWNN</sequence>
<proteinExistence type="inferred from homology"/>
<reference evidence="14 15" key="1">
    <citation type="submission" date="2024-01" db="EMBL/GenBank/DDBJ databases">
        <title>A draft genome for the cacao thread blight pathogen Marasmiellus scandens.</title>
        <authorList>
            <person name="Baruah I.K."/>
            <person name="Leung J."/>
            <person name="Bukari Y."/>
            <person name="Amoako-Attah I."/>
            <person name="Meinhardt L.W."/>
            <person name="Bailey B.A."/>
            <person name="Cohen S.P."/>
        </authorList>
    </citation>
    <scope>NUCLEOTIDE SEQUENCE [LARGE SCALE GENOMIC DNA]</scope>
    <source>
        <strain evidence="14 15">GH-19</strain>
    </source>
</reference>
<dbReference type="Pfam" id="PF08123">
    <property type="entry name" value="DOT1"/>
    <property type="match status" value="1"/>
</dbReference>
<keyword evidence="15" id="KW-1185">Reference proteome</keyword>
<protein>
    <recommendedName>
        <fullName evidence="3 11">Histone-lysine N-methyltransferase, H3 lysine-79 specific</fullName>
        <ecNumber evidence="2 11">2.1.1.360</ecNumber>
    </recommendedName>
    <alternativeName>
        <fullName evidence="9 11">Histone H3-K79 methyltransferase</fullName>
    </alternativeName>
</protein>
<keyword evidence="6 11" id="KW-0949">S-adenosyl-L-methionine</keyword>
<feature type="region of interest" description="Disordered" evidence="12">
    <location>
        <begin position="37"/>
        <end position="68"/>
    </location>
</feature>
<keyword evidence="8 11" id="KW-0539">Nucleus</keyword>
<keyword evidence="5 11" id="KW-0808">Transferase</keyword>
<keyword evidence="4 11" id="KW-0489">Methyltransferase</keyword>
<accession>A0ABR1INN3</accession>
<evidence type="ECO:0000256" key="10">
    <source>
        <dbReference type="ARBA" id="ARBA00047770"/>
    </source>
</evidence>
<evidence type="ECO:0000256" key="4">
    <source>
        <dbReference type="ARBA" id="ARBA00022603"/>
    </source>
</evidence>
<evidence type="ECO:0000256" key="12">
    <source>
        <dbReference type="SAM" id="MobiDB-lite"/>
    </source>
</evidence>
<evidence type="ECO:0000259" key="13">
    <source>
        <dbReference type="PROSITE" id="PS51569"/>
    </source>
</evidence>
<dbReference type="PANTHER" id="PTHR21451:SF0">
    <property type="entry name" value="HISTONE-LYSINE N-METHYLTRANSFERASE, H3 LYSINE-79 SPECIFIC"/>
    <property type="match status" value="1"/>
</dbReference>
<evidence type="ECO:0000256" key="8">
    <source>
        <dbReference type="ARBA" id="ARBA00023242"/>
    </source>
</evidence>
<comment type="catalytic activity">
    <reaction evidence="10 11">
        <text>L-lysyl(79)-[histone H3] + 3 S-adenosyl-L-methionine = N(6),N(6),N(6)-trimethyl-L-lysyl(79)-[histone H3] + 3 S-adenosyl-L-homocysteine + 3 H(+)</text>
        <dbReference type="Rhea" id="RHEA:60328"/>
        <dbReference type="Rhea" id="RHEA-COMP:15549"/>
        <dbReference type="Rhea" id="RHEA-COMP:15552"/>
        <dbReference type="ChEBI" id="CHEBI:15378"/>
        <dbReference type="ChEBI" id="CHEBI:29969"/>
        <dbReference type="ChEBI" id="CHEBI:57856"/>
        <dbReference type="ChEBI" id="CHEBI:59789"/>
        <dbReference type="ChEBI" id="CHEBI:61961"/>
        <dbReference type="EC" id="2.1.1.360"/>
    </reaction>
</comment>
<dbReference type="CDD" id="cd02440">
    <property type="entry name" value="AdoMet_MTases"/>
    <property type="match status" value="1"/>
</dbReference>
<comment type="subcellular location">
    <subcellularLocation>
        <location evidence="1 11">Nucleus</location>
    </subcellularLocation>
</comment>
<dbReference type="PANTHER" id="PTHR21451">
    <property type="entry name" value="HISTONE H3 METHYLTRANSFERASE"/>
    <property type="match status" value="1"/>
</dbReference>
<gene>
    <name evidence="14" type="primary">DOT1_3</name>
    <name evidence="14" type="ORF">VKT23_019190</name>
</gene>
<evidence type="ECO:0000256" key="6">
    <source>
        <dbReference type="ARBA" id="ARBA00022691"/>
    </source>
</evidence>
<dbReference type="GO" id="GO:0032259">
    <property type="term" value="P:methylation"/>
    <property type="evidence" value="ECO:0007669"/>
    <property type="project" value="UniProtKB-KW"/>
</dbReference>
<comment type="function">
    <text evidence="11">Histone methyltransferase that specifically trimethylates histone H3 to form H3K79me3. This methylation is required for telomere silencing and for the pachytene checkpoint during the meiotic cell cycle by allowing the recruitment of RAD9 to double strand breaks. Nucleosomes are preferred as substrate compared to free histone.</text>
</comment>
<organism evidence="14 15">
    <name type="scientific">Marasmiellus scandens</name>
    <dbReference type="NCBI Taxonomy" id="2682957"/>
    <lineage>
        <taxon>Eukaryota</taxon>
        <taxon>Fungi</taxon>
        <taxon>Dikarya</taxon>
        <taxon>Basidiomycota</taxon>
        <taxon>Agaricomycotina</taxon>
        <taxon>Agaricomycetes</taxon>
        <taxon>Agaricomycetidae</taxon>
        <taxon>Agaricales</taxon>
        <taxon>Marasmiineae</taxon>
        <taxon>Omphalotaceae</taxon>
        <taxon>Marasmiellus</taxon>
    </lineage>
</organism>
<evidence type="ECO:0000256" key="5">
    <source>
        <dbReference type="ARBA" id="ARBA00022679"/>
    </source>
</evidence>
<dbReference type="SUPFAM" id="SSF53335">
    <property type="entry name" value="S-adenosyl-L-methionine-dependent methyltransferases"/>
    <property type="match status" value="1"/>
</dbReference>
<evidence type="ECO:0000313" key="14">
    <source>
        <dbReference type="EMBL" id="KAK7436343.1"/>
    </source>
</evidence>
<feature type="domain" description="DOT1" evidence="13">
    <location>
        <begin position="150"/>
        <end position="420"/>
    </location>
</feature>
<dbReference type="EMBL" id="JBANRG010000095">
    <property type="protein sequence ID" value="KAK7436343.1"/>
    <property type="molecule type" value="Genomic_DNA"/>
</dbReference>
<evidence type="ECO:0000256" key="9">
    <source>
        <dbReference type="ARBA" id="ARBA00029821"/>
    </source>
</evidence>
<name>A0ABR1INN3_9AGAR</name>
<evidence type="ECO:0000313" key="15">
    <source>
        <dbReference type="Proteomes" id="UP001498398"/>
    </source>
</evidence>
<evidence type="ECO:0000256" key="2">
    <source>
        <dbReference type="ARBA" id="ARBA00012190"/>
    </source>
</evidence>
<comment type="similarity">
    <text evidence="11">Belongs to the class I-like SAM-binding methyltransferase superfamily. DOT1 family.</text>
</comment>
<evidence type="ECO:0000256" key="3">
    <source>
        <dbReference type="ARBA" id="ARBA00020987"/>
    </source>
</evidence>
<dbReference type="EC" id="2.1.1.360" evidence="2 11"/>
<comment type="miscellaneous">
    <text evidence="11">In contrast to other lysine histone methyltransferases, it does not contain a SET domain, suggesting the existence of another mechanism for methylation of lysine residues of histones.</text>
</comment>
<comment type="activity regulation">
    <text evidence="11">Ubiquitination of histone H2B to form H2BK123ub1 is required for efficient DOT1 methyltransferase activity on histone H3.</text>
</comment>
<dbReference type="PROSITE" id="PS51569">
    <property type="entry name" value="DOT1"/>
    <property type="match status" value="1"/>
</dbReference>
<dbReference type="Gene3D" id="3.40.50.150">
    <property type="entry name" value="Vaccinia Virus protein VP39"/>
    <property type="match status" value="1"/>
</dbReference>
<dbReference type="InterPro" id="IPR029063">
    <property type="entry name" value="SAM-dependent_MTases_sf"/>
</dbReference>
<comment type="caution">
    <text evidence="14">The sequence shown here is derived from an EMBL/GenBank/DDBJ whole genome shotgun (WGS) entry which is preliminary data.</text>
</comment>